<gene>
    <name evidence="3" type="ORF">P154DRAFT_563753</name>
</gene>
<reference evidence="3" key="1">
    <citation type="journal article" date="2020" name="Stud. Mycol.">
        <title>101 Dothideomycetes genomes: a test case for predicting lifestyles and emergence of pathogens.</title>
        <authorList>
            <person name="Haridas S."/>
            <person name="Albert R."/>
            <person name="Binder M."/>
            <person name="Bloem J."/>
            <person name="Labutti K."/>
            <person name="Salamov A."/>
            <person name="Andreopoulos B."/>
            <person name="Baker S."/>
            <person name="Barry K."/>
            <person name="Bills G."/>
            <person name="Bluhm B."/>
            <person name="Cannon C."/>
            <person name="Castanera R."/>
            <person name="Culley D."/>
            <person name="Daum C."/>
            <person name="Ezra D."/>
            <person name="Gonzalez J."/>
            <person name="Henrissat B."/>
            <person name="Kuo A."/>
            <person name="Liang C."/>
            <person name="Lipzen A."/>
            <person name="Lutzoni F."/>
            <person name="Magnuson J."/>
            <person name="Mondo S."/>
            <person name="Nolan M."/>
            <person name="Ohm R."/>
            <person name="Pangilinan J."/>
            <person name="Park H.-J."/>
            <person name="Ramirez L."/>
            <person name="Alfaro M."/>
            <person name="Sun H."/>
            <person name="Tritt A."/>
            <person name="Yoshinaga Y."/>
            <person name="Zwiers L.-H."/>
            <person name="Turgeon B."/>
            <person name="Goodwin S."/>
            <person name="Spatafora J."/>
            <person name="Crous P."/>
            <person name="Grigoriev I."/>
        </authorList>
    </citation>
    <scope>NUCLEOTIDE SEQUENCE</scope>
    <source>
        <strain evidence="3">CBS 123094</strain>
    </source>
</reference>
<evidence type="ECO:0000313" key="3">
    <source>
        <dbReference type="EMBL" id="KAF1999933.1"/>
    </source>
</evidence>
<dbReference type="EMBL" id="ML977592">
    <property type="protein sequence ID" value="KAF1999933.1"/>
    <property type="molecule type" value="Genomic_DNA"/>
</dbReference>
<evidence type="ECO:0000313" key="4">
    <source>
        <dbReference type="Proteomes" id="UP000799779"/>
    </source>
</evidence>
<proteinExistence type="predicted"/>
<sequence>MVHADSNMYPEPHLLSQEPQGPKQIDVSKRLKCKHRGCPNRTGFGRKAEPERHVMACHAPKGDDGKCPMLDCDKSYPRRDKFRLHLMKNHSIDDLGVCPNEGCDNPGPYPLDLLRVHEEIHLISGIPRLYQPAYLLTNFKKFNHSCLIGSCKKMVKHDKLQAHLLSHNVNQRREHRDAIEKWGYEAVTMRLICPVCGEHSSDRAQFARHIKESHLPQPKDVVTSSHVCIGYFMDRYREGKYRQDNLLGIFEYTGDPESFGFSQEEDRMLGELYPWRRELLRLLPDICFHIMFQDVWPKKAWIGSNRLNRWGFKLIKETPIVEPSGSSRDQNDN</sequence>
<dbReference type="AlphaFoldDB" id="A0A6A5WDG5"/>
<accession>A0A6A5WDG5</accession>
<keyword evidence="4" id="KW-1185">Reference proteome</keyword>
<dbReference type="OrthoDB" id="3939438at2759"/>
<evidence type="ECO:0000256" key="1">
    <source>
        <dbReference type="SAM" id="MobiDB-lite"/>
    </source>
</evidence>
<dbReference type="PROSITE" id="PS00028">
    <property type="entry name" value="ZINC_FINGER_C2H2_1"/>
    <property type="match status" value="1"/>
</dbReference>
<organism evidence="3 4">
    <name type="scientific">Amniculicola lignicola CBS 123094</name>
    <dbReference type="NCBI Taxonomy" id="1392246"/>
    <lineage>
        <taxon>Eukaryota</taxon>
        <taxon>Fungi</taxon>
        <taxon>Dikarya</taxon>
        <taxon>Ascomycota</taxon>
        <taxon>Pezizomycotina</taxon>
        <taxon>Dothideomycetes</taxon>
        <taxon>Pleosporomycetidae</taxon>
        <taxon>Pleosporales</taxon>
        <taxon>Amniculicolaceae</taxon>
        <taxon>Amniculicola</taxon>
    </lineage>
</organism>
<dbReference type="InterPro" id="IPR013087">
    <property type="entry name" value="Znf_C2H2_type"/>
</dbReference>
<feature type="region of interest" description="Disordered" evidence="1">
    <location>
        <begin position="1"/>
        <end position="23"/>
    </location>
</feature>
<name>A0A6A5WDG5_9PLEO</name>
<dbReference type="Pfam" id="PF00096">
    <property type="entry name" value="zf-C2H2"/>
    <property type="match status" value="2"/>
</dbReference>
<dbReference type="Proteomes" id="UP000799779">
    <property type="component" value="Unassembled WGS sequence"/>
</dbReference>
<dbReference type="SMART" id="SM00355">
    <property type="entry name" value="ZnF_C2H2"/>
    <property type="match status" value="4"/>
</dbReference>
<evidence type="ECO:0000259" key="2">
    <source>
        <dbReference type="PROSITE" id="PS00028"/>
    </source>
</evidence>
<feature type="domain" description="C2H2-type" evidence="2">
    <location>
        <begin position="67"/>
        <end position="90"/>
    </location>
</feature>
<protein>
    <recommendedName>
        <fullName evidence="2">C2H2-type domain-containing protein</fullName>
    </recommendedName>
</protein>